<evidence type="ECO:0000313" key="3">
    <source>
        <dbReference type="EMBL" id="RJE82994.1"/>
    </source>
</evidence>
<dbReference type="Proteomes" id="UP000284202">
    <property type="component" value="Unassembled WGS sequence"/>
</dbReference>
<dbReference type="OrthoDB" id="7847492at2"/>
<gene>
    <name evidence="3" type="ORF">D3P04_18000</name>
</gene>
<protein>
    <submittedName>
        <fullName evidence="3">Twin-arginine translocation pathway signal</fullName>
    </submittedName>
</protein>
<reference evidence="4" key="1">
    <citation type="submission" date="2018-09" db="EMBL/GenBank/DDBJ databases">
        <title>Acidovorax cavernicola nov. sp. isolated from Gruta de las Maravillas (Aracena, Spain).</title>
        <authorList>
            <person name="Jurado V."/>
            <person name="Gutierrez-Patricio S."/>
            <person name="Gonzalez-Pimentel J.L."/>
            <person name="Miller A.Z."/>
            <person name="Laiz L."/>
            <person name="Saiz-Jimenez C."/>
        </authorList>
    </citation>
    <scope>NUCLEOTIDE SEQUENCE [LARGE SCALE GENOMIC DNA]</scope>
    <source>
        <strain evidence="4">1011MAR3C25</strain>
    </source>
</reference>
<evidence type="ECO:0000256" key="1">
    <source>
        <dbReference type="SAM" id="SignalP"/>
    </source>
</evidence>
<dbReference type="Pfam" id="PF04366">
    <property type="entry name" value="Ysc84"/>
    <property type="match status" value="1"/>
</dbReference>
<sequence>MNRRNVLVAGGAALAMAGCTNAVGTNGSARLDARVDQTHQYLMQNYPSAATLVENAKGVLYMPLMTEAAVGVGGAYGQGALRIGGATVDYYSATRASVGFQLGAQQFAHVLIFQSDAALAAFRAAPGWVAGANAYYALPSGGMAVGADTVTAQYPVVAVIFGQSGLIAGAAIDGTKYTRVIPSSLSDLRFGGLGLPRQ</sequence>
<evidence type="ECO:0000313" key="4">
    <source>
        <dbReference type="Proteomes" id="UP000284202"/>
    </source>
</evidence>
<organism evidence="3 4">
    <name type="scientific">Paracoccus onubensis</name>
    <dbReference type="NCBI Taxonomy" id="1675788"/>
    <lineage>
        <taxon>Bacteria</taxon>
        <taxon>Pseudomonadati</taxon>
        <taxon>Pseudomonadota</taxon>
        <taxon>Alphaproteobacteria</taxon>
        <taxon>Rhodobacterales</taxon>
        <taxon>Paracoccaceae</taxon>
        <taxon>Paracoccus</taxon>
    </lineage>
</organism>
<accession>A0A418SPU4</accession>
<proteinExistence type="predicted"/>
<comment type="caution">
    <text evidence="3">The sequence shown here is derived from an EMBL/GenBank/DDBJ whole genome shotgun (WGS) entry which is preliminary data.</text>
</comment>
<dbReference type="AlphaFoldDB" id="A0A418SPU4"/>
<name>A0A418SPU4_9RHOB</name>
<dbReference type="PROSITE" id="PS51257">
    <property type="entry name" value="PROKAR_LIPOPROTEIN"/>
    <property type="match status" value="1"/>
</dbReference>
<feature type="signal peptide" evidence="1">
    <location>
        <begin position="1"/>
        <end position="22"/>
    </location>
</feature>
<feature type="chain" id="PRO_5018968308" evidence="1">
    <location>
        <begin position="23"/>
        <end position="198"/>
    </location>
</feature>
<keyword evidence="1" id="KW-0732">Signal</keyword>
<dbReference type="EMBL" id="QZCG01000013">
    <property type="protein sequence ID" value="RJE82994.1"/>
    <property type="molecule type" value="Genomic_DNA"/>
</dbReference>
<feature type="domain" description="Ysc84 actin-binding" evidence="2">
    <location>
        <begin position="95"/>
        <end position="178"/>
    </location>
</feature>
<evidence type="ECO:0000259" key="2">
    <source>
        <dbReference type="Pfam" id="PF04366"/>
    </source>
</evidence>
<keyword evidence="4" id="KW-1185">Reference proteome</keyword>
<dbReference type="InterPro" id="IPR007461">
    <property type="entry name" value="Ysc84_actin-binding"/>
</dbReference>